<dbReference type="Pfam" id="PF12891">
    <property type="entry name" value="Glyco_hydro_44"/>
    <property type="match status" value="1"/>
</dbReference>
<dbReference type="Pfam" id="PF18962">
    <property type="entry name" value="Por_Secre_tail"/>
    <property type="match status" value="1"/>
</dbReference>
<dbReference type="InterPro" id="IPR024745">
    <property type="entry name" value="GH44_cat"/>
</dbReference>
<protein>
    <submittedName>
        <fullName evidence="4">Uncharacterized protein</fullName>
    </submittedName>
</protein>
<feature type="domain" description="Secretion system C-terminal sorting" evidence="3">
    <location>
        <begin position="553"/>
        <end position="623"/>
    </location>
</feature>
<keyword evidence="5" id="KW-1185">Reference proteome</keyword>
<evidence type="ECO:0000259" key="3">
    <source>
        <dbReference type="Pfam" id="PF18962"/>
    </source>
</evidence>
<dbReference type="SUPFAM" id="SSF51445">
    <property type="entry name" value="(Trans)glycosidases"/>
    <property type="match status" value="1"/>
</dbReference>
<dbReference type="InterPro" id="IPR017853">
    <property type="entry name" value="GH"/>
</dbReference>
<dbReference type="Gene3D" id="2.60.40.1180">
    <property type="entry name" value="Golgi alpha-mannosidase II"/>
    <property type="match status" value="1"/>
</dbReference>
<dbReference type="InterPro" id="IPR026444">
    <property type="entry name" value="Secre_tail"/>
</dbReference>
<sequence>MRKSIWAMLLLPFSFAWAQEEVLINIRAGAPPTPVSPYIYGMNNVLSTNPTQPVSEAVWKQTEDAGVTLIRSCGGNNLTKYNWRKKITSHPDWYNNVYTADWDYAMESLTRRLPQVQSMWGFQLIGKSASASTSNFNDWDYNRSAWWSGVSQNLAGGGIPDAGGGNKAAKEGNPDLYLQQWNADSTVAILDYWYKTKGISKEQTRFWSMDNEPEIWNGTHDDIMPVQCSADEFMQRYFEVAKKARLADPDIRLVGPVTANEWQWFKYAQDTKIDGVHYCWLEYFIKRCAEEEKKTGLRLLDVLSIHFYPSETEAGQILQLHRIFFDETYVYPGANGIKTLKGGWDNSLTREYIFARCNQWLTTYFGENHGIGLGLCETGIQSSNANVTAVWYASHLGEFMKHGVTLFTPWDWKPGMYEVLHLNTRYNKKLSIPAESSREELVSAYATINSGGDSLSVQLVNRSETETLKVRVRFGSFIPSGSSQPLYTLSNLPRLTETFVSREMNAVKESAATTQEGEYILSLLPLSVNALVLEGALQTGINVESHTDSDFYIFPNPANDVLHVQSKKPVLLRILTMQGNCLATQNIDEPGNHTFSVADYPKGTYILSALDRWGNQTTKKFIIK</sequence>
<dbReference type="RefSeq" id="WP_179399317.1">
    <property type="nucleotide sequence ID" value="NZ_JACCCY010000002.1"/>
</dbReference>
<dbReference type="Proteomes" id="UP000574332">
    <property type="component" value="Unassembled WGS sequence"/>
</dbReference>
<name>A0A8E2A5X6_9PORP</name>
<dbReference type="Gene3D" id="3.20.20.80">
    <property type="entry name" value="Glycosidases"/>
    <property type="match status" value="1"/>
</dbReference>
<gene>
    <name evidence="4" type="ORF">F5613_001589</name>
</gene>
<evidence type="ECO:0000313" key="4">
    <source>
        <dbReference type="EMBL" id="NYI49511.1"/>
    </source>
</evidence>
<feature type="chain" id="PRO_5034500941" evidence="1">
    <location>
        <begin position="19"/>
        <end position="624"/>
    </location>
</feature>
<feature type="signal peptide" evidence="1">
    <location>
        <begin position="1"/>
        <end position="18"/>
    </location>
</feature>
<feature type="domain" description="Glycoside hydrolase family 44 catalytic" evidence="2">
    <location>
        <begin position="92"/>
        <end position="310"/>
    </location>
</feature>
<dbReference type="NCBIfam" id="TIGR04183">
    <property type="entry name" value="Por_Secre_tail"/>
    <property type="match status" value="1"/>
</dbReference>
<evidence type="ECO:0000256" key="1">
    <source>
        <dbReference type="SAM" id="SignalP"/>
    </source>
</evidence>
<keyword evidence="1" id="KW-0732">Signal</keyword>
<organism evidence="4 5">
    <name type="scientific">Macellibacteroides fermentans</name>
    <dbReference type="NCBI Taxonomy" id="879969"/>
    <lineage>
        <taxon>Bacteria</taxon>
        <taxon>Pseudomonadati</taxon>
        <taxon>Bacteroidota</taxon>
        <taxon>Bacteroidia</taxon>
        <taxon>Bacteroidales</taxon>
        <taxon>Porphyromonadaceae</taxon>
        <taxon>Macellibacteroides</taxon>
    </lineage>
</organism>
<evidence type="ECO:0000259" key="2">
    <source>
        <dbReference type="Pfam" id="PF12891"/>
    </source>
</evidence>
<dbReference type="EMBL" id="JACCCY010000002">
    <property type="protein sequence ID" value="NYI49511.1"/>
    <property type="molecule type" value="Genomic_DNA"/>
</dbReference>
<reference evidence="4 5" key="1">
    <citation type="submission" date="2020-07" db="EMBL/GenBank/DDBJ databases">
        <title>Genomic Encyclopedia of Type Strains, Phase IV (KMG-IV): sequencing the most valuable type-strain genomes for metagenomic binning, comparative biology and taxonomic classification.</title>
        <authorList>
            <person name="Goeker M."/>
        </authorList>
    </citation>
    <scope>NUCLEOTIDE SEQUENCE [LARGE SCALE GENOMIC DNA]</scope>
    <source>
        <strain evidence="4 5">DSM 23697</strain>
    </source>
</reference>
<accession>A0A8E2A5X6</accession>
<evidence type="ECO:0000313" key="5">
    <source>
        <dbReference type="Proteomes" id="UP000574332"/>
    </source>
</evidence>
<dbReference type="AlphaFoldDB" id="A0A8E2A5X6"/>
<dbReference type="InterPro" id="IPR013780">
    <property type="entry name" value="Glyco_hydro_b"/>
</dbReference>
<comment type="caution">
    <text evidence="4">The sequence shown here is derived from an EMBL/GenBank/DDBJ whole genome shotgun (WGS) entry which is preliminary data.</text>
</comment>
<proteinExistence type="predicted"/>